<dbReference type="InterPro" id="IPR053140">
    <property type="entry name" value="GDSL_Rv0518-like"/>
</dbReference>
<dbReference type="RefSeq" id="WP_203656240.1">
    <property type="nucleotide sequence ID" value="NZ_BONR01000004.1"/>
</dbReference>
<dbReference type="PANTHER" id="PTHR43784:SF2">
    <property type="entry name" value="GDSL-LIKE LIPASE_ACYLHYDROLASE, PUTATIVE (AFU_ORTHOLOGUE AFUA_2G00820)-RELATED"/>
    <property type="match status" value="1"/>
</dbReference>
<evidence type="ECO:0000313" key="3">
    <source>
        <dbReference type="Proteomes" id="UP000652354"/>
    </source>
</evidence>
<sequence>MRCAAIGDSFTEGVGDELEDGSLRGWADLVAAGLGAALDEPVEYANLAVRGRLIEPIVRDQLEAALSLDPLPDLLTFNGGGNDMMRPGFGVERVMRLTEQVASRCAEQGVRVLMLTGGDPTERLPRGSVMRDRGAAWMVSVYEFLERHPEITFVDNWADAELRRAPYWSADRLHLGPLGHARVAARVLTALGVETPLPQAGDVPASRAGALSEARYYARYVLPWLARRVTRRSSGDGRSAKRPVWTAVGSVGSDAT</sequence>
<dbReference type="Pfam" id="PF13472">
    <property type="entry name" value="Lipase_GDSL_2"/>
    <property type="match status" value="1"/>
</dbReference>
<dbReference type="AlphaFoldDB" id="A0A919Q792"/>
<dbReference type="PANTHER" id="PTHR43784">
    <property type="entry name" value="GDSL-LIKE LIPASE/ACYLHYDROLASE, PUTATIVE (AFU_ORTHOLOGUE AFUA_2G00820)-RELATED"/>
    <property type="match status" value="1"/>
</dbReference>
<reference evidence="2" key="1">
    <citation type="submission" date="2021-01" db="EMBL/GenBank/DDBJ databases">
        <title>Whole genome shotgun sequence of Demequina activiva NBRC 110675.</title>
        <authorList>
            <person name="Komaki H."/>
            <person name="Tamura T."/>
        </authorList>
    </citation>
    <scope>NUCLEOTIDE SEQUENCE</scope>
    <source>
        <strain evidence="2">NBRC 110675</strain>
    </source>
</reference>
<protein>
    <submittedName>
        <fullName evidence="2">SGNH hydrolase</fullName>
    </submittedName>
</protein>
<dbReference type="EMBL" id="BONR01000004">
    <property type="protein sequence ID" value="GIG55085.1"/>
    <property type="molecule type" value="Genomic_DNA"/>
</dbReference>
<comment type="caution">
    <text evidence="2">The sequence shown here is derived from an EMBL/GenBank/DDBJ whole genome shotgun (WGS) entry which is preliminary data.</text>
</comment>
<dbReference type="InterPro" id="IPR013830">
    <property type="entry name" value="SGNH_hydro"/>
</dbReference>
<gene>
    <name evidence="2" type="ORF">Dac01nite_18370</name>
</gene>
<dbReference type="GO" id="GO:0016787">
    <property type="term" value="F:hydrolase activity"/>
    <property type="evidence" value="ECO:0007669"/>
    <property type="project" value="UniProtKB-KW"/>
</dbReference>
<name>A0A919Q792_9MICO</name>
<dbReference type="Proteomes" id="UP000652354">
    <property type="component" value="Unassembled WGS sequence"/>
</dbReference>
<dbReference type="CDD" id="cd01832">
    <property type="entry name" value="SGNH_hydrolase_like_1"/>
    <property type="match status" value="1"/>
</dbReference>
<dbReference type="Gene3D" id="3.40.50.1110">
    <property type="entry name" value="SGNH hydrolase"/>
    <property type="match status" value="1"/>
</dbReference>
<evidence type="ECO:0000259" key="1">
    <source>
        <dbReference type="Pfam" id="PF13472"/>
    </source>
</evidence>
<evidence type="ECO:0000313" key="2">
    <source>
        <dbReference type="EMBL" id="GIG55085.1"/>
    </source>
</evidence>
<proteinExistence type="predicted"/>
<dbReference type="InterPro" id="IPR036514">
    <property type="entry name" value="SGNH_hydro_sf"/>
</dbReference>
<dbReference type="SUPFAM" id="SSF52266">
    <property type="entry name" value="SGNH hydrolase"/>
    <property type="match status" value="1"/>
</dbReference>
<feature type="domain" description="SGNH hydrolase-type esterase" evidence="1">
    <location>
        <begin position="5"/>
        <end position="182"/>
    </location>
</feature>
<accession>A0A919Q792</accession>
<organism evidence="2 3">
    <name type="scientific">Demequina activiva</name>
    <dbReference type="NCBI Taxonomy" id="1582364"/>
    <lineage>
        <taxon>Bacteria</taxon>
        <taxon>Bacillati</taxon>
        <taxon>Actinomycetota</taxon>
        <taxon>Actinomycetes</taxon>
        <taxon>Micrococcales</taxon>
        <taxon>Demequinaceae</taxon>
        <taxon>Demequina</taxon>
    </lineage>
</organism>
<keyword evidence="3" id="KW-1185">Reference proteome</keyword>
<keyword evidence="2" id="KW-0378">Hydrolase</keyword>